<keyword evidence="8" id="KW-0245">EGF-like domain</keyword>
<dbReference type="GO" id="GO:0051707">
    <property type="term" value="P:response to other organism"/>
    <property type="evidence" value="ECO:0007669"/>
    <property type="project" value="UniProtKB-ARBA"/>
</dbReference>
<feature type="signal peptide" evidence="9">
    <location>
        <begin position="1"/>
        <end position="25"/>
    </location>
</feature>
<dbReference type="EMBL" id="LT934119">
    <property type="protein sequence ID" value="VAI20896.1"/>
    <property type="molecule type" value="Genomic_DNA"/>
</dbReference>
<dbReference type="Pfam" id="PF01453">
    <property type="entry name" value="B_lectin"/>
    <property type="match status" value="1"/>
</dbReference>
<dbReference type="PROSITE" id="PS50026">
    <property type="entry name" value="EGF_3"/>
    <property type="match status" value="1"/>
</dbReference>
<evidence type="ECO:0000256" key="1">
    <source>
        <dbReference type="ARBA" id="ARBA00004479"/>
    </source>
</evidence>
<evidence type="ECO:0000256" key="9">
    <source>
        <dbReference type="SAM" id="SignalP"/>
    </source>
</evidence>
<dbReference type="Gene3D" id="2.90.10.10">
    <property type="entry name" value="Bulb-type lectin domain"/>
    <property type="match status" value="1"/>
</dbReference>
<evidence type="ECO:0000256" key="2">
    <source>
        <dbReference type="ARBA" id="ARBA00012513"/>
    </source>
</evidence>
<dbReference type="SMART" id="SM00108">
    <property type="entry name" value="B_lectin"/>
    <property type="match status" value="1"/>
</dbReference>
<accession>A0A9R0WR33</accession>
<evidence type="ECO:0000259" key="11">
    <source>
        <dbReference type="PROSITE" id="PS50927"/>
    </source>
</evidence>
<evidence type="ECO:0000256" key="5">
    <source>
        <dbReference type="ARBA" id="ARBA00023170"/>
    </source>
</evidence>
<keyword evidence="4" id="KW-1015">Disulfide bond</keyword>
<dbReference type="Pfam" id="PF00954">
    <property type="entry name" value="S_locus_glycop"/>
    <property type="match status" value="1"/>
</dbReference>
<dbReference type="CDD" id="cd00028">
    <property type="entry name" value="B_lectin"/>
    <property type="match status" value="1"/>
</dbReference>
<comment type="catalytic activity">
    <reaction evidence="6">
        <text>L-threonyl-[protein] + ATP = O-phospho-L-threonyl-[protein] + ADP + H(+)</text>
        <dbReference type="Rhea" id="RHEA:46608"/>
        <dbReference type="Rhea" id="RHEA-COMP:11060"/>
        <dbReference type="Rhea" id="RHEA-COMP:11605"/>
        <dbReference type="ChEBI" id="CHEBI:15378"/>
        <dbReference type="ChEBI" id="CHEBI:30013"/>
        <dbReference type="ChEBI" id="CHEBI:30616"/>
        <dbReference type="ChEBI" id="CHEBI:61977"/>
        <dbReference type="ChEBI" id="CHEBI:456216"/>
        <dbReference type="EC" id="2.7.11.1"/>
    </reaction>
</comment>
<dbReference type="AlphaFoldDB" id="A0A9R0WR33"/>
<feature type="domain" description="EGF-like" evidence="10">
    <location>
        <begin position="267"/>
        <end position="307"/>
    </location>
</feature>
<protein>
    <recommendedName>
        <fullName evidence="2">non-specific serine/threonine protein kinase</fullName>
        <ecNumber evidence="2">2.7.11.1</ecNumber>
    </recommendedName>
</protein>
<comment type="subcellular location">
    <subcellularLocation>
        <location evidence="1">Membrane</location>
        <topology evidence="1">Single-pass type I membrane protein</topology>
    </subcellularLocation>
</comment>
<evidence type="ECO:0000256" key="4">
    <source>
        <dbReference type="ARBA" id="ARBA00023157"/>
    </source>
</evidence>
<evidence type="ECO:0000256" key="6">
    <source>
        <dbReference type="ARBA" id="ARBA00047899"/>
    </source>
</evidence>
<dbReference type="PANTHER" id="PTHR32444:SF118">
    <property type="entry name" value="OS09G0551150 PROTEIN"/>
    <property type="match status" value="1"/>
</dbReference>
<dbReference type="InterPro" id="IPR001480">
    <property type="entry name" value="Bulb-type_lectin_dom"/>
</dbReference>
<evidence type="ECO:0000259" key="10">
    <source>
        <dbReference type="PROSITE" id="PS50026"/>
    </source>
</evidence>
<dbReference type="SUPFAM" id="SSF51110">
    <property type="entry name" value="alpha-D-mannose-specific plant lectins"/>
    <property type="match status" value="1"/>
</dbReference>
<dbReference type="EC" id="2.7.11.1" evidence="2"/>
<evidence type="ECO:0000313" key="13">
    <source>
        <dbReference type="Proteomes" id="UP000324705"/>
    </source>
</evidence>
<organism evidence="12 13">
    <name type="scientific">Triticum turgidum subsp. durum</name>
    <name type="common">Durum wheat</name>
    <name type="synonym">Triticum durum</name>
    <dbReference type="NCBI Taxonomy" id="4567"/>
    <lineage>
        <taxon>Eukaryota</taxon>
        <taxon>Viridiplantae</taxon>
        <taxon>Streptophyta</taxon>
        <taxon>Embryophyta</taxon>
        <taxon>Tracheophyta</taxon>
        <taxon>Spermatophyta</taxon>
        <taxon>Magnoliopsida</taxon>
        <taxon>Liliopsida</taxon>
        <taxon>Poales</taxon>
        <taxon>Poaceae</taxon>
        <taxon>BOP clade</taxon>
        <taxon>Pooideae</taxon>
        <taxon>Triticodae</taxon>
        <taxon>Triticeae</taxon>
        <taxon>Triticinae</taxon>
        <taxon>Triticum</taxon>
    </lineage>
</organism>
<evidence type="ECO:0000256" key="3">
    <source>
        <dbReference type="ARBA" id="ARBA00022729"/>
    </source>
</evidence>
<comment type="catalytic activity">
    <reaction evidence="7">
        <text>L-seryl-[protein] + ATP = O-phospho-L-seryl-[protein] + ADP + H(+)</text>
        <dbReference type="Rhea" id="RHEA:17989"/>
        <dbReference type="Rhea" id="RHEA-COMP:9863"/>
        <dbReference type="Rhea" id="RHEA-COMP:11604"/>
        <dbReference type="ChEBI" id="CHEBI:15378"/>
        <dbReference type="ChEBI" id="CHEBI:29999"/>
        <dbReference type="ChEBI" id="CHEBI:30616"/>
        <dbReference type="ChEBI" id="CHEBI:83421"/>
        <dbReference type="ChEBI" id="CHEBI:456216"/>
        <dbReference type="EC" id="2.7.11.1"/>
    </reaction>
</comment>
<proteinExistence type="predicted"/>
<feature type="chain" id="PRO_5040155991" description="non-specific serine/threonine protein kinase" evidence="9">
    <location>
        <begin position="26"/>
        <end position="395"/>
    </location>
</feature>
<dbReference type="PANTHER" id="PTHR32444">
    <property type="entry name" value="BULB-TYPE LECTIN DOMAIN-CONTAINING PROTEIN"/>
    <property type="match status" value="1"/>
</dbReference>
<dbReference type="Gramene" id="TRITD5Av1G191630.1">
    <property type="protein sequence ID" value="TRITD5Av1G191630.1"/>
    <property type="gene ID" value="TRITD5Av1G191630"/>
</dbReference>
<keyword evidence="13" id="KW-1185">Reference proteome</keyword>
<dbReference type="GO" id="GO:0048544">
    <property type="term" value="P:recognition of pollen"/>
    <property type="evidence" value="ECO:0007669"/>
    <property type="project" value="InterPro"/>
</dbReference>
<gene>
    <name evidence="12" type="ORF">TRITD_5Av1G191630</name>
</gene>
<dbReference type="InterPro" id="IPR000742">
    <property type="entry name" value="EGF"/>
</dbReference>
<reference evidence="12 13" key="1">
    <citation type="submission" date="2017-09" db="EMBL/GenBank/DDBJ databases">
        <authorList>
            <consortium name="International Durum Wheat Genome Sequencing Consortium (IDWGSC)"/>
            <person name="Milanesi L."/>
        </authorList>
    </citation>
    <scope>NUCLEOTIDE SEQUENCE [LARGE SCALE GENOMIC DNA]</scope>
    <source>
        <strain evidence="13">cv. Svevo</strain>
    </source>
</reference>
<evidence type="ECO:0000313" key="12">
    <source>
        <dbReference type="EMBL" id="VAI20896.1"/>
    </source>
</evidence>
<dbReference type="InterPro" id="IPR000858">
    <property type="entry name" value="S_locus_glycoprot_dom"/>
</dbReference>
<sequence length="395" mass="43569">MDWPALTLTSFTAVTILIFLPLSASDDRLVPGRALSPGNFILSDHGGFALGFFSPSNSTPTSLYLGIWYTGIHELTVVWVANREAPATNTTSSPPTFSLTNTSNLVLFDGNGGRRVLWTTTNVATAVGSSTSTLRIKNSTHGTAEHLVSWKGPNDPSLGRFSYGSDPNRSLQVFLWDGEHSVSRSAPWTGYLVMSQSQQQLGGARATNVSDFIIYVAFVDKDDEMYITYSLSDGAPRTRLVLTYYGEYQLQSWSNKSSAWAVLWKWPSAECNRYNYCGPNGYCDETSTKPAVPACKCLDGFEPTNTEEWTAGRFPAGCQRKKAPRCSDGFLALPGMKSPDMFSSVGGDMSTFEECTAECRVQPQLLVRGIHVQQPEHWQVWRRRDQMLGVEWGVG</sequence>
<dbReference type="Proteomes" id="UP000324705">
    <property type="component" value="Chromosome 5A"/>
</dbReference>
<feature type="domain" description="Bulb-type lectin" evidence="11">
    <location>
        <begin position="26"/>
        <end position="162"/>
    </location>
</feature>
<keyword evidence="5" id="KW-0675">Receptor</keyword>
<name>A0A9R0WR33_TRITD</name>
<dbReference type="InterPro" id="IPR036426">
    <property type="entry name" value="Bulb-type_lectin_dom_sf"/>
</dbReference>
<dbReference type="PROSITE" id="PS50927">
    <property type="entry name" value="BULB_LECTIN"/>
    <property type="match status" value="1"/>
</dbReference>
<evidence type="ECO:0000256" key="7">
    <source>
        <dbReference type="ARBA" id="ARBA00048679"/>
    </source>
</evidence>
<dbReference type="GO" id="GO:0004674">
    <property type="term" value="F:protein serine/threonine kinase activity"/>
    <property type="evidence" value="ECO:0007669"/>
    <property type="project" value="UniProtKB-EC"/>
</dbReference>
<evidence type="ECO:0000256" key="8">
    <source>
        <dbReference type="PROSITE-ProRule" id="PRU00076"/>
    </source>
</evidence>
<dbReference type="GO" id="GO:0016020">
    <property type="term" value="C:membrane"/>
    <property type="evidence" value="ECO:0007669"/>
    <property type="project" value="UniProtKB-SubCell"/>
</dbReference>
<comment type="caution">
    <text evidence="8">Lacks conserved residue(s) required for the propagation of feature annotation.</text>
</comment>
<keyword evidence="3 9" id="KW-0732">Signal</keyword>